<gene>
    <name evidence="1" type="ORF">I9054_010035</name>
</gene>
<dbReference type="InterPro" id="IPR029086">
    <property type="entry name" value="Imm19"/>
</dbReference>
<proteinExistence type="predicted"/>
<dbReference type="Proteomes" id="UP000644140">
    <property type="component" value="Chromosome"/>
</dbReference>
<dbReference type="EMBL" id="CP092085">
    <property type="protein sequence ID" value="UUN99756.1"/>
    <property type="molecule type" value="Genomic_DNA"/>
</dbReference>
<evidence type="ECO:0000313" key="1">
    <source>
        <dbReference type="EMBL" id="UUN99756.1"/>
    </source>
</evidence>
<sequence length="218" mass="25991">MSQHILVHEITFSNEHFWHWFIALLRGFDEEKELNLDEAIEEKTGIDLYSKELEAWYRSFLPEHTDREMRYYHLAIHSKLYIDIQFTPEEIRYFLNDLYIGNIGGHFEAWFLSLKEFQRLQSTDLDFLLLLPMLAVEQNQLKVVTELIAKRLSNIKSFQGYEEYIASCIVNGLIIQNDFYLDEDVGVCNHQNHSVRNLQQHPDDMEHIQKLNELLNTI</sequence>
<name>A0A8I1DH34_ACIBZ</name>
<evidence type="ECO:0000313" key="2">
    <source>
        <dbReference type="Proteomes" id="UP000644140"/>
    </source>
</evidence>
<protein>
    <submittedName>
        <fullName evidence="1">Imm19 family immunity protein</fullName>
    </submittedName>
</protein>
<organism evidence="1 2">
    <name type="scientific">Acinetobacter bereziniae</name>
    <name type="common">Acinetobacter genomosp. 10</name>
    <dbReference type="NCBI Taxonomy" id="106648"/>
    <lineage>
        <taxon>Bacteria</taxon>
        <taxon>Pseudomonadati</taxon>
        <taxon>Pseudomonadota</taxon>
        <taxon>Gammaproteobacteria</taxon>
        <taxon>Moraxellales</taxon>
        <taxon>Moraxellaceae</taxon>
        <taxon>Acinetobacter</taxon>
    </lineage>
</organism>
<accession>A0A8I1DH34</accession>
<dbReference type="AlphaFoldDB" id="A0A8I1DH34"/>
<dbReference type="RefSeq" id="WP_121774469.1">
    <property type="nucleotide sequence ID" value="NZ_BKNL01000037.1"/>
</dbReference>
<reference evidence="1" key="1">
    <citation type="submission" date="2022-02" db="EMBL/GenBank/DDBJ databases">
        <title>Characterization of Tn125 harboring carbapenem-resistant Acinetobacter bereziniae clinical isolates.</title>
        <authorList>
            <person name="Wong N.-K."/>
            <person name="Pan Q."/>
        </authorList>
    </citation>
    <scope>NUCLEOTIDE SEQUENCE</scope>
    <source>
        <strain evidence="1">GD03393</strain>
    </source>
</reference>
<dbReference type="Pfam" id="PF15563">
    <property type="entry name" value="Imm19"/>
    <property type="match status" value="1"/>
</dbReference>